<keyword evidence="4" id="KW-1185">Reference proteome</keyword>
<feature type="compositionally biased region" description="Low complexity" evidence="1">
    <location>
        <begin position="365"/>
        <end position="390"/>
    </location>
</feature>
<evidence type="ECO:0000256" key="2">
    <source>
        <dbReference type="SAM" id="Phobius"/>
    </source>
</evidence>
<keyword evidence="2" id="KW-0812">Transmembrane</keyword>
<feature type="region of interest" description="Disordered" evidence="1">
    <location>
        <begin position="430"/>
        <end position="479"/>
    </location>
</feature>
<proteinExistence type="predicted"/>
<dbReference type="PANTHER" id="PTHR31595:SF57">
    <property type="entry name" value="OS04G0481900 PROTEIN"/>
    <property type="match status" value="1"/>
</dbReference>
<protein>
    <recommendedName>
        <fullName evidence="5">Wax synthase domain-containing protein</fullName>
    </recommendedName>
</protein>
<accession>A0A383VWI5</accession>
<evidence type="ECO:0000313" key="4">
    <source>
        <dbReference type="Proteomes" id="UP000256970"/>
    </source>
</evidence>
<dbReference type="GO" id="GO:0008374">
    <property type="term" value="F:O-acyltransferase activity"/>
    <property type="evidence" value="ECO:0007669"/>
    <property type="project" value="InterPro"/>
</dbReference>
<feature type="transmembrane region" description="Helical" evidence="2">
    <location>
        <begin position="67"/>
        <end position="88"/>
    </location>
</feature>
<name>A0A383VWI5_TETOB</name>
<feature type="transmembrane region" description="Helical" evidence="2">
    <location>
        <begin position="108"/>
        <end position="133"/>
    </location>
</feature>
<feature type="compositionally biased region" description="Low complexity" evidence="1">
    <location>
        <begin position="203"/>
        <end position="232"/>
    </location>
</feature>
<evidence type="ECO:0000313" key="3">
    <source>
        <dbReference type="EMBL" id="SZX69837.1"/>
    </source>
</evidence>
<reference evidence="3 4" key="1">
    <citation type="submission" date="2016-10" db="EMBL/GenBank/DDBJ databases">
        <authorList>
            <person name="Cai Z."/>
        </authorList>
    </citation>
    <scope>NUCLEOTIDE SEQUENCE [LARGE SCALE GENOMIC DNA]</scope>
</reference>
<dbReference type="AlphaFoldDB" id="A0A383VWI5"/>
<keyword evidence="2" id="KW-0472">Membrane</keyword>
<dbReference type="STRING" id="3088.A0A383VWI5"/>
<dbReference type="PANTHER" id="PTHR31595">
    <property type="entry name" value="LONG-CHAIN-ALCOHOL O-FATTY-ACYLTRANSFERASE 3-RELATED"/>
    <property type="match status" value="1"/>
</dbReference>
<keyword evidence="2" id="KW-1133">Transmembrane helix</keyword>
<dbReference type="EMBL" id="FNXT01000958">
    <property type="protein sequence ID" value="SZX69837.1"/>
    <property type="molecule type" value="Genomic_DNA"/>
</dbReference>
<evidence type="ECO:0000256" key="1">
    <source>
        <dbReference type="SAM" id="MobiDB-lite"/>
    </source>
</evidence>
<dbReference type="GO" id="GO:0006629">
    <property type="term" value="P:lipid metabolic process"/>
    <property type="evidence" value="ECO:0007669"/>
    <property type="project" value="InterPro"/>
</dbReference>
<feature type="transmembrane region" description="Helical" evidence="2">
    <location>
        <begin position="35"/>
        <end position="55"/>
    </location>
</feature>
<sequence length="626" mass="65583">MQNSSSTFMAYPQHDCMPHPHAGIDFHPFLGIMNVWLRGHVAVATLLLCALYSFFVLRAVKPGLPRLLLGLPVLAGIHAVPLLFHPVLEPLATISATFLAVRLTSGKVLAFILGRGVLVLPLSLPQFASVMLAPFMPAQMMTQQLAQHKPKTAAPAAAADQRDAAAAQVPKPVQFLASAWQQVTPTQRYSIDVKPSSRPPSPAAAAAATARPAPAKQSATSAAGTSAAPSPQRRHTANLLLNAAVTAAFIAYTCSSRQRFVCSLLHLGSLGLMWRCMELLMMGASVPARDWLGMTLAPHFRNPYAATSLTDFWARRWNITQGLVLRFFVYEPIVEGRLLAAAAGAGPAAAGLKAAAAAEVAAQQQHATAHQAQPAQPLADHEQAATVAPGAAGGGTNWPAGLRHRGSSRPPQVTTGAAKPLAAALPAAGSRSDLNNAADDDDCSSSSLGLADTASSNSQVAEQQQQLQPNLTQRQQNAAGTAAVSGTAAALGRSASQPLLARSSTTFAPRWRRQLAAGATFFVSGLEHELFMAYATRGWGWRWLAFFSLQGLLLAGEGGVKRRAAAAGLVLHPAVASLRVLLALGVTADSLFWPVLVQPALVQPLLAAMPGWVLQALGAAPWCSGP</sequence>
<feature type="region of interest" description="Disordered" evidence="1">
    <location>
        <begin position="189"/>
        <end position="232"/>
    </location>
</feature>
<organism evidence="3 4">
    <name type="scientific">Tetradesmus obliquus</name>
    <name type="common">Green alga</name>
    <name type="synonym">Acutodesmus obliquus</name>
    <dbReference type="NCBI Taxonomy" id="3088"/>
    <lineage>
        <taxon>Eukaryota</taxon>
        <taxon>Viridiplantae</taxon>
        <taxon>Chlorophyta</taxon>
        <taxon>core chlorophytes</taxon>
        <taxon>Chlorophyceae</taxon>
        <taxon>CS clade</taxon>
        <taxon>Sphaeropleales</taxon>
        <taxon>Scenedesmaceae</taxon>
        <taxon>Tetradesmus</taxon>
    </lineage>
</organism>
<gene>
    <name evidence="3" type="ORF">BQ4739_LOCUS10107</name>
</gene>
<feature type="compositionally biased region" description="Low complexity" evidence="1">
    <location>
        <begin position="459"/>
        <end position="479"/>
    </location>
</feature>
<dbReference type="InterPro" id="IPR044851">
    <property type="entry name" value="Wax_synthase"/>
</dbReference>
<evidence type="ECO:0008006" key="5">
    <source>
        <dbReference type="Google" id="ProtNLM"/>
    </source>
</evidence>
<feature type="region of interest" description="Disordered" evidence="1">
    <location>
        <begin position="365"/>
        <end position="418"/>
    </location>
</feature>
<dbReference type="Proteomes" id="UP000256970">
    <property type="component" value="Unassembled WGS sequence"/>
</dbReference>